<evidence type="ECO:0000313" key="1">
    <source>
        <dbReference type="EMBL" id="HHR48851.1"/>
    </source>
</evidence>
<accession>A0A7V6CN49</accession>
<organism evidence="1">
    <name type="scientific">candidate division WOR-3 bacterium</name>
    <dbReference type="NCBI Taxonomy" id="2052148"/>
    <lineage>
        <taxon>Bacteria</taxon>
        <taxon>Bacteria division WOR-3</taxon>
    </lineage>
</organism>
<comment type="caution">
    <text evidence="1">The sequence shown here is derived from an EMBL/GenBank/DDBJ whole genome shotgun (WGS) entry which is preliminary data.</text>
</comment>
<proteinExistence type="predicted"/>
<dbReference type="AlphaFoldDB" id="A0A7V6CN49"/>
<name>A0A7V6CN49_UNCW3</name>
<sequence length="185" mass="22156">MPFFSEDKNPYEIYPLPKLHLHFDCNGEKDSGVFILPIKKTIKLKKGEYYPLENFAQEDGNKADLDTKIFISYDQENFYLNLENKDSFDSLALYFAKTPDSIIEVVATKDKKLIFYQIRQLAEGIKRVQKKEKKWQEEIKIPLKEIIFANTTYFNIKFYQKEAIYYLKVPFEFDAKNWYQLHFDI</sequence>
<protein>
    <submittedName>
        <fullName evidence="1">Uncharacterized protein</fullName>
    </submittedName>
</protein>
<gene>
    <name evidence="1" type="ORF">ENV79_04315</name>
</gene>
<dbReference type="EMBL" id="DTHS01000027">
    <property type="protein sequence ID" value="HHR48851.1"/>
    <property type="molecule type" value="Genomic_DNA"/>
</dbReference>
<reference evidence="1" key="1">
    <citation type="journal article" date="2020" name="mSystems">
        <title>Genome- and Community-Level Interaction Insights into Carbon Utilization and Element Cycling Functions of Hydrothermarchaeota in Hydrothermal Sediment.</title>
        <authorList>
            <person name="Zhou Z."/>
            <person name="Liu Y."/>
            <person name="Xu W."/>
            <person name="Pan J."/>
            <person name="Luo Z.H."/>
            <person name="Li M."/>
        </authorList>
    </citation>
    <scope>NUCLEOTIDE SEQUENCE [LARGE SCALE GENOMIC DNA]</scope>
    <source>
        <strain evidence="1">SpSt-791</strain>
    </source>
</reference>